<evidence type="ECO:0000256" key="1">
    <source>
        <dbReference type="ARBA" id="ARBA00001917"/>
    </source>
</evidence>
<dbReference type="GO" id="GO:0016491">
    <property type="term" value="F:oxidoreductase activity"/>
    <property type="evidence" value="ECO:0007669"/>
    <property type="project" value="UniProtKB-KW"/>
</dbReference>
<evidence type="ECO:0000259" key="6">
    <source>
        <dbReference type="Pfam" id="PF00881"/>
    </source>
</evidence>
<dbReference type="InterPro" id="IPR000415">
    <property type="entry name" value="Nitroreductase-like"/>
</dbReference>
<dbReference type="SUPFAM" id="SSF55469">
    <property type="entry name" value="FMN-dependent nitroreductase-like"/>
    <property type="match status" value="1"/>
</dbReference>
<comment type="cofactor">
    <cofactor evidence="1">
        <name>FMN</name>
        <dbReference type="ChEBI" id="CHEBI:58210"/>
    </cofactor>
</comment>
<dbReference type="KEGG" id="nev:NTE_01998"/>
<keyword evidence="4" id="KW-0288">FMN</keyword>
<evidence type="ECO:0000313" key="8">
    <source>
        <dbReference type="Proteomes" id="UP000028194"/>
    </source>
</evidence>
<protein>
    <submittedName>
        <fullName evidence="7">Nitroreductase</fullName>
    </submittedName>
</protein>
<keyword evidence="5" id="KW-0560">Oxidoreductase</keyword>
<dbReference type="GeneID" id="41597745"/>
<dbReference type="PANTHER" id="PTHR43673">
    <property type="entry name" value="NAD(P)H NITROREDUCTASE YDGI-RELATED"/>
    <property type="match status" value="1"/>
</dbReference>
<dbReference type="PANTHER" id="PTHR43673:SF2">
    <property type="entry name" value="NITROREDUCTASE"/>
    <property type="match status" value="1"/>
</dbReference>
<organism evidence="7 8">
    <name type="scientific">Candidatus Nitrososphaera evergladensis SR1</name>
    <dbReference type="NCBI Taxonomy" id="1459636"/>
    <lineage>
        <taxon>Archaea</taxon>
        <taxon>Nitrososphaerota</taxon>
        <taxon>Nitrososphaeria</taxon>
        <taxon>Nitrososphaerales</taxon>
        <taxon>Nitrososphaeraceae</taxon>
        <taxon>Nitrososphaera</taxon>
    </lineage>
</organism>
<sequence>MDIFDGIATKLDVRQYSPQNVSSEIKQSVLEAARLTGTGLNTQHWRFILVEGKDRLATLAEDSTSGGWVAGANFAVIVLTNPDYKFHMIDAGRVLQNMQLAAWNHGVASGIFTGVKEEKLRKDFAIPKELNITLIAGFGYPAKKLAGKKSRVPLNELVYYGKYGNAAA</sequence>
<proteinExistence type="inferred from homology"/>
<gene>
    <name evidence="7" type="ORF">NTE_01998</name>
</gene>
<evidence type="ECO:0000313" key="7">
    <source>
        <dbReference type="EMBL" id="AIF84056.1"/>
    </source>
</evidence>
<evidence type="ECO:0000256" key="3">
    <source>
        <dbReference type="ARBA" id="ARBA00022630"/>
    </source>
</evidence>
<evidence type="ECO:0000256" key="5">
    <source>
        <dbReference type="ARBA" id="ARBA00023002"/>
    </source>
</evidence>
<dbReference type="EMBL" id="CP007174">
    <property type="protein sequence ID" value="AIF84056.1"/>
    <property type="molecule type" value="Genomic_DNA"/>
</dbReference>
<keyword evidence="3" id="KW-0285">Flavoprotein</keyword>
<evidence type="ECO:0000256" key="4">
    <source>
        <dbReference type="ARBA" id="ARBA00022643"/>
    </source>
</evidence>
<dbReference type="OrthoDB" id="287850at2157"/>
<dbReference type="Proteomes" id="UP000028194">
    <property type="component" value="Chromosome"/>
</dbReference>
<evidence type="ECO:0000256" key="2">
    <source>
        <dbReference type="ARBA" id="ARBA00007118"/>
    </source>
</evidence>
<dbReference type="Pfam" id="PF00881">
    <property type="entry name" value="Nitroreductase"/>
    <property type="match status" value="2"/>
</dbReference>
<dbReference type="eggNOG" id="arCOG00288">
    <property type="taxonomic scope" value="Archaea"/>
</dbReference>
<comment type="similarity">
    <text evidence="2">Belongs to the nitroreductase family.</text>
</comment>
<dbReference type="RefSeq" id="WP_148700705.1">
    <property type="nucleotide sequence ID" value="NZ_CP007174.1"/>
</dbReference>
<dbReference type="Gene3D" id="3.40.109.10">
    <property type="entry name" value="NADH Oxidase"/>
    <property type="match status" value="1"/>
</dbReference>
<dbReference type="HOGENOM" id="CLU_070764_7_1_2"/>
<dbReference type="STRING" id="1459636.NTE_01998"/>
<feature type="domain" description="Nitroreductase" evidence="6">
    <location>
        <begin position="70"/>
        <end position="140"/>
    </location>
</feature>
<accession>A0A075MR68</accession>
<reference evidence="7 8" key="1">
    <citation type="journal article" date="2014" name="PLoS ONE">
        <title>Genome Sequence of Candidatus Nitrososphaera evergladensis from Group I.1b Enriched from Everglades Soil Reveals Novel Genomic Features of the Ammonia-Oxidizing Archaea.</title>
        <authorList>
            <person name="Zhalnina K.V."/>
            <person name="Dias R."/>
            <person name="Leonard M.T."/>
            <person name="Dorr de Quadros P."/>
            <person name="Camargo F.A."/>
            <person name="Drew J.C."/>
            <person name="Farmerie W.G."/>
            <person name="Daroub S.H."/>
            <person name="Triplett E.W."/>
        </authorList>
    </citation>
    <scope>NUCLEOTIDE SEQUENCE [LARGE SCALE GENOMIC DNA]</scope>
    <source>
        <strain evidence="7 8">SR1</strain>
    </source>
</reference>
<name>A0A075MR68_9ARCH</name>
<dbReference type="InterPro" id="IPR029479">
    <property type="entry name" value="Nitroreductase"/>
</dbReference>
<dbReference type="AlphaFoldDB" id="A0A075MR68"/>
<feature type="domain" description="Nitroreductase" evidence="6">
    <location>
        <begin position="12"/>
        <end position="65"/>
    </location>
</feature>
<keyword evidence="8" id="KW-1185">Reference proteome</keyword>